<protein>
    <submittedName>
        <fullName evidence="2">Uncharacterized protein</fullName>
    </submittedName>
</protein>
<dbReference type="AlphaFoldDB" id="A0AA36MHY1"/>
<organism evidence="2 3">
    <name type="scientific">Effrenium voratum</name>
    <dbReference type="NCBI Taxonomy" id="2562239"/>
    <lineage>
        <taxon>Eukaryota</taxon>
        <taxon>Sar</taxon>
        <taxon>Alveolata</taxon>
        <taxon>Dinophyceae</taxon>
        <taxon>Suessiales</taxon>
        <taxon>Symbiodiniaceae</taxon>
        <taxon>Effrenium</taxon>
    </lineage>
</organism>
<keyword evidence="3" id="KW-1185">Reference proteome</keyword>
<dbReference type="Proteomes" id="UP001178507">
    <property type="component" value="Unassembled WGS sequence"/>
</dbReference>
<name>A0AA36MHY1_9DINO</name>
<feature type="coiled-coil region" evidence="1">
    <location>
        <begin position="98"/>
        <end position="139"/>
    </location>
</feature>
<evidence type="ECO:0000313" key="2">
    <source>
        <dbReference type="EMBL" id="CAJ1372211.1"/>
    </source>
</evidence>
<gene>
    <name evidence="2" type="ORF">EVOR1521_LOCUS2337</name>
</gene>
<evidence type="ECO:0000313" key="3">
    <source>
        <dbReference type="Proteomes" id="UP001178507"/>
    </source>
</evidence>
<sequence length="319" mass="38095">MQWATMSSQSRPRCQIASGHFSLHSMEKHLRRMKFGKSIKWRDTHVQSEDLRKEITELFDKFSKLDHELQTSKAQRHTPWDQRLEQLNAKIGEKELVHNHLLHQKHKLESELTSLRAEQNNVQKELQDLKERNQKVTNENLPRLEKIKVLLKETWSEVDRLTADAAMLSSMFRQQVEEYESAVKERDAVSSELSKVQKSLKRHKDEIMFKEDELQKKDTLYQRTVDARKDILESYQRQKDAIKDVEERQGEQNEVWYQLSSEAKQRDRVIRELREQINVANQKVDLLEQQKKLYMEEFKKKVGKPCGMLLEQFKNPERS</sequence>
<evidence type="ECO:0000256" key="1">
    <source>
        <dbReference type="SAM" id="Coils"/>
    </source>
</evidence>
<keyword evidence="1" id="KW-0175">Coiled coil</keyword>
<proteinExistence type="predicted"/>
<dbReference type="EMBL" id="CAUJNA010000120">
    <property type="protein sequence ID" value="CAJ1372211.1"/>
    <property type="molecule type" value="Genomic_DNA"/>
</dbReference>
<comment type="caution">
    <text evidence="2">The sequence shown here is derived from an EMBL/GenBank/DDBJ whole genome shotgun (WGS) entry which is preliminary data.</text>
</comment>
<reference evidence="2" key="1">
    <citation type="submission" date="2023-08" db="EMBL/GenBank/DDBJ databases">
        <authorList>
            <person name="Chen Y."/>
            <person name="Shah S."/>
            <person name="Dougan E. K."/>
            <person name="Thang M."/>
            <person name="Chan C."/>
        </authorList>
    </citation>
    <scope>NUCLEOTIDE SEQUENCE</scope>
</reference>
<accession>A0AA36MHY1</accession>
<feature type="coiled-coil region" evidence="1">
    <location>
        <begin position="186"/>
        <end position="297"/>
    </location>
</feature>